<evidence type="ECO:0000313" key="1">
    <source>
        <dbReference type="EMBL" id="GAG36723.1"/>
    </source>
</evidence>
<proteinExistence type="predicted"/>
<sequence length="62" mass="6930">MGGKVKDGYAIISGVVEDEVKDCFDKLVSEGIFRSRCHAIGFILTEFAKNHQKTIENNFHDA</sequence>
<comment type="caution">
    <text evidence="1">The sequence shown here is derived from an EMBL/GenBank/DDBJ whole genome shotgun (WGS) entry which is preliminary data.</text>
</comment>
<dbReference type="EMBL" id="BARS01044489">
    <property type="protein sequence ID" value="GAG36723.1"/>
    <property type="molecule type" value="Genomic_DNA"/>
</dbReference>
<reference evidence="1" key="1">
    <citation type="journal article" date="2014" name="Front. Microbiol.">
        <title>High frequency of phylogenetically diverse reductive dehalogenase-homologous genes in deep subseafloor sedimentary metagenomes.</title>
        <authorList>
            <person name="Kawai M."/>
            <person name="Futagami T."/>
            <person name="Toyoda A."/>
            <person name="Takaki Y."/>
            <person name="Nishi S."/>
            <person name="Hori S."/>
            <person name="Arai W."/>
            <person name="Tsubouchi T."/>
            <person name="Morono Y."/>
            <person name="Uchiyama I."/>
            <person name="Ito T."/>
            <person name="Fujiyama A."/>
            <person name="Inagaki F."/>
            <person name="Takami H."/>
        </authorList>
    </citation>
    <scope>NUCLEOTIDE SEQUENCE</scope>
    <source>
        <strain evidence="1">Expedition CK06-06</strain>
    </source>
</reference>
<dbReference type="AlphaFoldDB" id="X0XJ92"/>
<gene>
    <name evidence="1" type="ORF">S01H1_67202</name>
</gene>
<name>X0XJ92_9ZZZZ</name>
<organism evidence="1">
    <name type="scientific">marine sediment metagenome</name>
    <dbReference type="NCBI Taxonomy" id="412755"/>
    <lineage>
        <taxon>unclassified sequences</taxon>
        <taxon>metagenomes</taxon>
        <taxon>ecological metagenomes</taxon>
    </lineage>
</organism>
<accession>X0XJ92</accession>
<protein>
    <submittedName>
        <fullName evidence="1">Uncharacterized protein</fullName>
    </submittedName>
</protein>